<comment type="caution">
    <text evidence="2">The sequence shown here is derived from an EMBL/GenBank/DDBJ whole genome shotgun (WGS) entry which is preliminary data.</text>
</comment>
<protein>
    <submittedName>
        <fullName evidence="2">Nucleotidyltransferase domain-containing protein</fullName>
    </submittedName>
</protein>
<dbReference type="PANTHER" id="PTHR33933">
    <property type="entry name" value="NUCLEOTIDYLTRANSFERASE"/>
    <property type="match status" value="1"/>
</dbReference>
<dbReference type="InterPro" id="IPR052548">
    <property type="entry name" value="Type_VII_TA_antitoxin"/>
</dbReference>
<reference evidence="2 3" key="1">
    <citation type="submission" date="2023-09" db="EMBL/GenBank/DDBJ databases">
        <title>Novel taxa isolated from Blanes Bay.</title>
        <authorList>
            <person name="Rey-Velasco X."/>
            <person name="Lucena T."/>
        </authorList>
    </citation>
    <scope>NUCLEOTIDE SEQUENCE [LARGE SCALE GENOMIC DNA]</scope>
    <source>
        <strain evidence="2 3">S334</strain>
    </source>
</reference>
<evidence type="ECO:0000313" key="2">
    <source>
        <dbReference type="EMBL" id="MDT7827556.1"/>
    </source>
</evidence>
<organism evidence="2 3">
    <name type="scientific">Pricia mediterranea</name>
    <dbReference type="NCBI Taxonomy" id="3076079"/>
    <lineage>
        <taxon>Bacteria</taxon>
        <taxon>Pseudomonadati</taxon>
        <taxon>Bacteroidota</taxon>
        <taxon>Flavobacteriia</taxon>
        <taxon>Flavobacteriales</taxon>
        <taxon>Flavobacteriaceae</taxon>
        <taxon>Pricia</taxon>
    </lineage>
</organism>
<dbReference type="EMBL" id="JAVTTP010000001">
    <property type="protein sequence ID" value="MDT7827556.1"/>
    <property type="molecule type" value="Genomic_DNA"/>
</dbReference>
<evidence type="ECO:0000313" key="3">
    <source>
        <dbReference type="Proteomes" id="UP001250656"/>
    </source>
</evidence>
<gene>
    <name evidence="2" type="ORF">RQM65_02615</name>
</gene>
<sequence length="106" mass="12463">MEKKDNIIDSIVDIADRNHPDSEIFQYGSRAQGDEKVQSDWDLLILLDDNDITFEKEIQIMDDYYDLELETGEVFSPLSYAKKDWIDHYLFSPLYNAIEQVGIKLR</sequence>
<evidence type="ECO:0000259" key="1">
    <source>
        <dbReference type="Pfam" id="PF18765"/>
    </source>
</evidence>
<dbReference type="InterPro" id="IPR041633">
    <property type="entry name" value="Polbeta"/>
</dbReference>
<keyword evidence="3" id="KW-1185">Reference proteome</keyword>
<proteinExistence type="predicted"/>
<dbReference type="InterPro" id="IPR043519">
    <property type="entry name" value="NT_sf"/>
</dbReference>
<dbReference type="Pfam" id="PF18765">
    <property type="entry name" value="Polbeta"/>
    <property type="match status" value="1"/>
</dbReference>
<dbReference type="Gene3D" id="3.30.460.10">
    <property type="entry name" value="Beta Polymerase, domain 2"/>
    <property type="match status" value="1"/>
</dbReference>
<dbReference type="Proteomes" id="UP001250656">
    <property type="component" value="Unassembled WGS sequence"/>
</dbReference>
<dbReference type="RefSeq" id="WP_314012524.1">
    <property type="nucleotide sequence ID" value="NZ_JAVTTP010000001.1"/>
</dbReference>
<dbReference type="PANTHER" id="PTHR33933:SF1">
    <property type="entry name" value="PROTEIN ADENYLYLTRANSFERASE MNTA-RELATED"/>
    <property type="match status" value="1"/>
</dbReference>
<dbReference type="SUPFAM" id="SSF81301">
    <property type="entry name" value="Nucleotidyltransferase"/>
    <property type="match status" value="1"/>
</dbReference>
<feature type="domain" description="Polymerase beta nucleotidyltransferase" evidence="1">
    <location>
        <begin position="11"/>
        <end position="70"/>
    </location>
</feature>
<accession>A0ABU3L1E9</accession>
<name>A0ABU3L1E9_9FLAO</name>